<dbReference type="AlphaFoldDB" id="A0A1H2F4B4"/>
<feature type="signal peptide" evidence="8">
    <location>
        <begin position="1"/>
        <end position="24"/>
    </location>
</feature>
<dbReference type="GO" id="GO:0008360">
    <property type="term" value="P:regulation of cell shape"/>
    <property type="evidence" value="ECO:0007669"/>
    <property type="project" value="UniProtKB-UniRule"/>
</dbReference>
<evidence type="ECO:0000256" key="5">
    <source>
        <dbReference type="ARBA" id="ARBA00022984"/>
    </source>
</evidence>
<dbReference type="Gene3D" id="1.10.101.10">
    <property type="entry name" value="PGBD-like superfamily/PGBD"/>
    <property type="match status" value="1"/>
</dbReference>
<dbReference type="GO" id="GO:0009252">
    <property type="term" value="P:peptidoglycan biosynthetic process"/>
    <property type="evidence" value="ECO:0007669"/>
    <property type="project" value="UniProtKB-UniPathway"/>
</dbReference>
<dbReference type="InterPro" id="IPR038063">
    <property type="entry name" value="Transpep_catalytic_dom"/>
</dbReference>
<dbReference type="InterPro" id="IPR036365">
    <property type="entry name" value="PGBD-like_sf"/>
</dbReference>
<feature type="domain" description="L,D-TPase catalytic" evidence="9">
    <location>
        <begin position="299"/>
        <end position="472"/>
    </location>
</feature>
<dbReference type="Gene3D" id="2.40.440.10">
    <property type="entry name" value="L,D-transpeptidase catalytic domain-like"/>
    <property type="match status" value="1"/>
</dbReference>
<dbReference type="GO" id="GO:0071555">
    <property type="term" value="P:cell wall organization"/>
    <property type="evidence" value="ECO:0007669"/>
    <property type="project" value="UniProtKB-UniRule"/>
</dbReference>
<dbReference type="GO" id="GO:0016740">
    <property type="term" value="F:transferase activity"/>
    <property type="evidence" value="ECO:0007669"/>
    <property type="project" value="UniProtKB-KW"/>
</dbReference>
<dbReference type="Pfam" id="PF03734">
    <property type="entry name" value="YkuD"/>
    <property type="match status" value="1"/>
</dbReference>
<protein>
    <submittedName>
        <fullName evidence="10">Murein L,D-transpeptidase YcbB/YkuD</fullName>
    </submittedName>
</protein>
<dbReference type="EMBL" id="LT629787">
    <property type="protein sequence ID" value="SDU02236.1"/>
    <property type="molecule type" value="Genomic_DNA"/>
</dbReference>
<dbReference type="InterPro" id="IPR045380">
    <property type="entry name" value="LD_TPept_scaffold_dom"/>
</dbReference>
<dbReference type="PANTHER" id="PTHR41533:SF2">
    <property type="entry name" value="BLR7131 PROTEIN"/>
    <property type="match status" value="1"/>
</dbReference>
<feature type="active site" description="Proton donor/acceptor" evidence="7">
    <location>
        <position position="427"/>
    </location>
</feature>
<dbReference type="InterPro" id="IPR052905">
    <property type="entry name" value="LD-transpeptidase_YkuD-like"/>
</dbReference>
<proteinExistence type="inferred from homology"/>
<evidence type="ECO:0000256" key="1">
    <source>
        <dbReference type="ARBA" id="ARBA00004752"/>
    </source>
</evidence>
<keyword evidence="6 7" id="KW-0961">Cell wall biogenesis/degradation</keyword>
<reference evidence="11" key="1">
    <citation type="submission" date="2016-10" db="EMBL/GenBank/DDBJ databases">
        <authorList>
            <person name="Varghese N."/>
            <person name="Submissions S."/>
        </authorList>
    </citation>
    <scope>NUCLEOTIDE SEQUENCE [LARGE SCALE GENOMIC DNA]</scope>
    <source>
        <strain evidence="11">CECT 8338</strain>
    </source>
</reference>
<dbReference type="UniPathway" id="UPA00219"/>
<keyword evidence="8" id="KW-0732">Signal</keyword>
<name>A0A1H2F4B4_9GAMM</name>
<sequence>MFIKCTQQFVALSLGLLLSSTLLADDLPLLITAELDPDLTPLCPTDAHSNPAALHLLYSHAGFRPLWQNPEQRSALTHAVQTLQDDGLDPERYRATWQSNTVDKDSLYRRLCDDILISSRYLLALEHLLLGSLPADVQEGYWQHETGARPVFTQWLADHIALLPEPTAAINAARPDSPHYQQLRMAYRQLRDHRPDWDTLDTGPNLRPESSSERIPPLRQRLSHLDLITAATDPERPEHYDSGLETAVRSMQSRYGLTVDGIVGAATIEALNVSREDRLQQLRINLERQRWLEHFFQPDQLVVNIAGGDIRLYKKGERQWEARAQTGRLSRRTPLLVSTLNRVTLNPSWTIPPTILREDKLPGIRNDPDFLAREHLRVLDFQGRQLDPAEVDWQHPQGIMLRQDPGPLNPLGRMAFRFPNPFHVYLHDTPSQHIFQLSNRSVSSGCVRVQRAAELAEAVFATLPAERRTQIEQQLASGRTREINLPTGIQLILAYWTAEVEDGQLRFLPDPYNMDPALISALH</sequence>
<dbReference type="PROSITE" id="PS52029">
    <property type="entry name" value="LD_TPASE"/>
    <property type="match status" value="1"/>
</dbReference>
<dbReference type="SUPFAM" id="SSF47090">
    <property type="entry name" value="PGBD-like"/>
    <property type="match status" value="1"/>
</dbReference>
<organism evidence="10 11">
    <name type="scientific">Halopseudomonas salegens</name>
    <dbReference type="NCBI Taxonomy" id="1434072"/>
    <lineage>
        <taxon>Bacteria</taxon>
        <taxon>Pseudomonadati</taxon>
        <taxon>Pseudomonadota</taxon>
        <taxon>Gammaproteobacteria</taxon>
        <taxon>Pseudomonadales</taxon>
        <taxon>Pseudomonadaceae</taxon>
        <taxon>Halopseudomonas</taxon>
    </lineage>
</organism>
<dbReference type="Proteomes" id="UP000243924">
    <property type="component" value="Chromosome I"/>
</dbReference>
<accession>A0A1H2F4B4</accession>
<evidence type="ECO:0000256" key="7">
    <source>
        <dbReference type="PROSITE-ProRule" id="PRU01373"/>
    </source>
</evidence>
<dbReference type="InterPro" id="IPR005490">
    <property type="entry name" value="LD_TPept_cat_dom"/>
</dbReference>
<evidence type="ECO:0000256" key="4">
    <source>
        <dbReference type="ARBA" id="ARBA00022960"/>
    </source>
</evidence>
<feature type="chain" id="PRO_5009273585" evidence="8">
    <location>
        <begin position="25"/>
        <end position="523"/>
    </location>
</feature>
<dbReference type="Pfam" id="PF01471">
    <property type="entry name" value="PG_binding_1"/>
    <property type="match status" value="1"/>
</dbReference>
<evidence type="ECO:0000256" key="8">
    <source>
        <dbReference type="SAM" id="SignalP"/>
    </source>
</evidence>
<evidence type="ECO:0000256" key="2">
    <source>
        <dbReference type="ARBA" id="ARBA00005992"/>
    </source>
</evidence>
<dbReference type="CDD" id="cd16913">
    <property type="entry name" value="YkuD_like"/>
    <property type="match status" value="1"/>
</dbReference>
<gene>
    <name evidence="10" type="ORF">SAMN05216210_1278</name>
</gene>
<comment type="similarity">
    <text evidence="2">Belongs to the YkuD family.</text>
</comment>
<dbReference type="RefSeq" id="WP_172830096.1">
    <property type="nucleotide sequence ID" value="NZ_LT629787.1"/>
</dbReference>
<evidence type="ECO:0000256" key="3">
    <source>
        <dbReference type="ARBA" id="ARBA00022679"/>
    </source>
</evidence>
<dbReference type="PANTHER" id="PTHR41533">
    <property type="entry name" value="L,D-TRANSPEPTIDASE HI_1667-RELATED"/>
    <property type="match status" value="1"/>
</dbReference>
<comment type="pathway">
    <text evidence="1 7">Cell wall biogenesis; peptidoglycan biosynthesis.</text>
</comment>
<evidence type="ECO:0000313" key="11">
    <source>
        <dbReference type="Proteomes" id="UP000243924"/>
    </source>
</evidence>
<keyword evidence="5 7" id="KW-0573">Peptidoglycan synthesis</keyword>
<evidence type="ECO:0000259" key="9">
    <source>
        <dbReference type="PROSITE" id="PS52029"/>
    </source>
</evidence>
<dbReference type="InterPro" id="IPR036366">
    <property type="entry name" value="PGBDSf"/>
</dbReference>
<keyword evidence="4 7" id="KW-0133">Cell shape</keyword>
<feature type="active site" description="Nucleophile" evidence="7">
    <location>
        <position position="446"/>
    </location>
</feature>
<dbReference type="InterPro" id="IPR002477">
    <property type="entry name" value="Peptidoglycan-bd-like"/>
</dbReference>
<dbReference type="SUPFAM" id="SSF141523">
    <property type="entry name" value="L,D-transpeptidase catalytic domain-like"/>
    <property type="match status" value="1"/>
</dbReference>
<dbReference type="GO" id="GO:0004180">
    <property type="term" value="F:carboxypeptidase activity"/>
    <property type="evidence" value="ECO:0007669"/>
    <property type="project" value="UniProtKB-ARBA"/>
</dbReference>
<evidence type="ECO:0000256" key="6">
    <source>
        <dbReference type="ARBA" id="ARBA00023316"/>
    </source>
</evidence>
<evidence type="ECO:0000313" key="10">
    <source>
        <dbReference type="EMBL" id="SDU02236.1"/>
    </source>
</evidence>
<dbReference type="Pfam" id="PF20142">
    <property type="entry name" value="Scaffold"/>
    <property type="match status" value="1"/>
</dbReference>
<keyword evidence="11" id="KW-1185">Reference proteome</keyword>
<keyword evidence="3" id="KW-0808">Transferase</keyword>
<dbReference type="STRING" id="1434072.SAMN05216210_1278"/>